<evidence type="ECO:0000313" key="2">
    <source>
        <dbReference type="Proteomes" id="UP001626550"/>
    </source>
</evidence>
<sequence length="90" mass="10083">MLRIQMMRNAMSSAFISTKQMTEPMFNKSTSQLLPVEEDLLATENSISALPTEDGYGVQHYHLVYCLEQVTTTAIIYSCVPACVCVVIKF</sequence>
<reference evidence="1 2" key="1">
    <citation type="submission" date="2024-11" db="EMBL/GenBank/DDBJ databases">
        <title>Adaptive evolution of stress response genes in parasites aligns with host niche diversity.</title>
        <authorList>
            <person name="Hahn C."/>
            <person name="Resl P."/>
        </authorList>
    </citation>
    <scope>NUCLEOTIDE SEQUENCE [LARGE SCALE GENOMIC DNA]</scope>
    <source>
        <strain evidence="1">EGGRZ-B1_66</strain>
        <tissue evidence="1">Body</tissue>
    </source>
</reference>
<evidence type="ECO:0000313" key="1">
    <source>
        <dbReference type="EMBL" id="KAL3316979.1"/>
    </source>
</evidence>
<accession>A0ABD2QBS0</accession>
<protein>
    <submittedName>
        <fullName evidence="1">Uncharacterized protein</fullName>
    </submittedName>
</protein>
<keyword evidence="2" id="KW-1185">Reference proteome</keyword>
<dbReference type="AlphaFoldDB" id="A0ABD2QBS0"/>
<gene>
    <name evidence="1" type="ORF">Ciccas_004366</name>
</gene>
<dbReference type="EMBL" id="JBJKFK010000452">
    <property type="protein sequence ID" value="KAL3316979.1"/>
    <property type="molecule type" value="Genomic_DNA"/>
</dbReference>
<name>A0ABD2QBS0_9PLAT</name>
<proteinExistence type="predicted"/>
<comment type="caution">
    <text evidence="1">The sequence shown here is derived from an EMBL/GenBank/DDBJ whole genome shotgun (WGS) entry which is preliminary data.</text>
</comment>
<organism evidence="1 2">
    <name type="scientific">Cichlidogyrus casuarinus</name>
    <dbReference type="NCBI Taxonomy" id="1844966"/>
    <lineage>
        <taxon>Eukaryota</taxon>
        <taxon>Metazoa</taxon>
        <taxon>Spiralia</taxon>
        <taxon>Lophotrochozoa</taxon>
        <taxon>Platyhelminthes</taxon>
        <taxon>Monogenea</taxon>
        <taxon>Monopisthocotylea</taxon>
        <taxon>Dactylogyridea</taxon>
        <taxon>Ancyrocephalidae</taxon>
        <taxon>Cichlidogyrus</taxon>
    </lineage>
</organism>
<dbReference type="Proteomes" id="UP001626550">
    <property type="component" value="Unassembled WGS sequence"/>
</dbReference>